<dbReference type="PANTHER" id="PTHR42736:SF1">
    <property type="entry name" value="PROTEIN-GLUTAMINE GAMMA-GLUTAMYLTRANSFERASE"/>
    <property type="match status" value="1"/>
</dbReference>
<dbReference type="InterPro" id="IPR002931">
    <property type="entry name" value="Transglutaminase-like"/>
</dbReference>
<evidence type="ECO:0000259" key="3">
    <source>
        <dbReference type="SMART" id="SM00460"/>
    </source>
</evidence>
<dbReference type="SMART" id="SM00460">
    <property type="entry name" value="TGc"/>
    <property type="match status" value="1"/>
</dbReference>
<comment type="caution">
    <text evidence="4">The sequence shown here is derived from an EMBL/GenBank/DDBJ whole genome shotgun (WGS) entry which is preliminary data.</text>
</comment>
<dbReference type="EMBL" id="BJLQ01000009">
    <property type="protein sequence ID" value="GEA83970.1"/>
    <property type="molecule type" value="Genomic_DNA"/>
</dbReference>
<feature type="compositionally biased region" description="Acidic residues" evidence="1">
    <location>
        <begin position="281"/>
        <end position="291"/>
    </location>
</feature>
<evidence type="ECO:0000313" key="5">
    <source>
        <dbReference type="Proteomes" id="UP000320461"/>
    </source>
</evidence>
<evidence type="ECO:0000313" key="4">
    <source>
        <dbReference type="EMBL" id="GEA83970.1"/>
    </source>
</evidence>
<organism evidence="4 5">
    <name type="scientific">Cellulomonas gelida</name>
    <dbReference type="NCBI Taxonomy" id="1712"/>
    <lineage>
        <taxon>Bacteria</taxon>
        <taxon>Bacillati</taxon>
        <taxon>Actinomycetota</taxon>
        <taxon>Actinomycetes</taxon>
        <taxon>Micrococcales</taxon>
        <taxon>Cellulomonadaceae</taxon>
        <taxon>Cellulomonas</taxon>
    </lineage>
</organism>
<protein>
    <recommendedName>
        <fullName evidence="3">Transglutaminase-like domain-containing protein</fullName>
    </recommendedName>
</protein>
<feature type="domain" description="Transglutaminase-like" evidence="3">
    <location>
        <begin position="506"/>
        <end position="575"/>
    </location>
</feature>
<name>A0A4Y3KLY8_9CELL</name>
<reference evidence="4 5" key="1">
    <citation type="submission" date="2019-06" db="EMBL/GenBank/DDBJ databases">
        <title>Whole genome shotgun sequence of Cellulomonas gelida NBRC 3748.</title>
        <authorList>
            <person name="Hosoyama A."/>
            <person name="Uohara A."/>
            <person name="Ohji S."/>
            <person name="Ichikawa N."/>
        </authorList>
    </citation>
    <scope>NUCLEOTIDE SEQUENCE [LARGE SCALE GENOMIC DNA]</scope>
    <source>
        <strain evidence="4 5">NBRC 3748</strain>
    </source>
</reference>
<feature type="transmembrane region" description="Helical" evidence="2">
    <location>
        <begin position="41"/>
        <end position="59"/>
    </location>
</feature>
<dbReference type="SUPFAM" id="SSF54001">
    <property type="entry name" value="Cysteine proteinases"/>
    <property type="match status" value="1"/>
</dbReference>
<dbReference type="InterPro" id="IPR052901">
    <property type="entry name" value="Bact_TGase-like"/>
</dbReference>
<evidence type="ECO:0000256" key="1">
    <source>
        <dbReference type="SAM" id="MobiDB-lite"/>
    </source>
</evidence>
<accession>A0A4Y3KLY8</accession>
<dbReference type="InterPro" id="IPR038765">
    <property type="entry name" value="Papain-like_cys_pep_sf"/>
</dbReference>
<dbReference type="RefSeq" id="WP_141369620.1">
    <property type="nucleotide sequence ID" value="NZ_BJLQ01000009.1"/>
</dbReference>
<proteinExistence type="predicted"/>
<feature type="transmembrane region" description="Helical" evidence="2">
    <location>
        <begin position="207"/>
        <end position="231"/>
    </location>
</feature>
<keyword evidence="2" id="KW-1133">Transmembrane helix</keyword>
<feature type="transmembrane region" description="Helical" evidence="2">
    <location>
        <begin position="631"/>
        <end position="653"/>
    </location>
</feature>
<keyword evidence="5" id="KW-1185">Reference proteome</keyword>
<gene>
    <name evidence="4" type="ORF">CGE01nite_12210</name>
</gene>
<dbReference type="OrthoDB" id="9804023at2"/>
<feature type="transmembrane region" description="Helical" evidence="2">
    <location>
        <begin position="66"/>
        <end position="86"/>
    </location>
</feature>
<dbReference type="Gene3D" id="3.10.620.30">
    <property type="match status" value="1"/>
</dbReference>
<keyword evidence="2" id="KW-0812">Transmembrane</keyword>
<feature type="transmembrane region" description="Helical" evidence="2">
    <location>
        <begin position="178"/>
        <end position="195"/>
    </location>
</feature>
<feature type="region of interest" description="Disordered" evidence="1">
    <location>
        <begin position="576"/>
        <end position="624"/>
    </location>
</feature>
<dbReference type="Proteomes" id="UP000320461">
    <property type="component" value="Unassembled WGS sequence"/>
</dbReference>
<feature type="region of interest" description="Disordered" evidence="1">
    <location>
        <begin position="273"/>
        <end position="307"/>
    </location>
</feature>
<dbReference type="PANTHER" id="PTHR42736">
    <property type="entry name" value="PROTEIN-GLUTAMINE GAMMA-GLUTAMYLTRANSFERASE"/>
    <property type="match status" value="1"/>
</dbReference>
<feature type="compositionally biased region" description="Low complexity" evidence="1">
    <location>
        <begin position="292"/>
        <end position="304"/>
    </location>
</feature>
<dbReference type="Pfam" id="PF11992">
    <property type="entry name" value="TgpA_N"/>
    <property type="match status" value="1"/>
</dbReference>
<sequence>MSPLNVTAPRGWRAVLATTLCALATLASLHALTNLLGTVPWRGAVTAMVLVVAASVVAVRAVTRAVWVPSVVGLVVAFVAVVLRYGQPPGRLQLVPDLSSWERTTALWSEGLHVVQVAVVPVDVVRPLELLLAVGALLVFLAADLLAVGLGMPALAGVAFASMWTPTIVLGFPARGSALFWTGLLYLLLLALSVAPRGTRDDDARRASLAGLSAACVLVVALVAGPALAGLPGWSSWGLPRFGSGGGGPVDLTSDLDVRESLGGRTDRAVLRYQVRSPDEVAQDQADEQDDSAAPTPTATASAARPVNANSVGPLRAFTLLSFDGRSWHADSASDSTVPVRDLEGLLTPDPDLLGTAPDAARGTLAIVDAEVGALEDRQLPIPTFPRTLAIEGDWTYDVPRDQVDGAEKTFEGMQFSMVVEIPSLTADDLENATVGDPGDPRALEVPASSHADDIRALANQVADEADAGTPYERALALQTYLRSAANFTYDTRVAPARTDDPVWDFLESRQGYCVQFATAMTVMARSLGLPARVAVGFLPGAADGDSYVITGQQSHAWPEIYFEGFGWTRFEPTPAVQTGAPPPWSDPFANAGGGPFPSDEAIPTAGPQTGSTAPATGGQGTVTTTERSTWIPVAITVAVVLLLAALVVTVLARRRARVLADLTPEQAWARLRRGLARLGVRWTAATTPRAAVPVVVRQVERAGGGALDDASVEALRSLARAVEQERYARQPVAPEPGATVRWADQVVAGARGAGVARTSRLTQAVRAVRARVSRTGQTARR</sequence>
<keyword evidence="2" id="KW-0472">Membrane</keyword>
<dbReference type="InterPro" id="IPR021878">
    <property type="entry name" value="TgpA_N"/>
</dbReference>
<feature type="transmembrane region" description="Helical" evidence="2">
    <location>
        <begin position="130"/>
        <end position="147"/>
    </location>
</feature>
<evidence type="ECO:0000256" key="2">
    <source>
        <dbReference type="SAM" id="Phobius"/>
    </source>
</evidence>
<dbReference type="AlphaFoldDB" id="A0A4Y3KLY8"/>
<dbReference type="Pfam" id="PF01841">
    <property type="entry name" value="Transglut_core"/>
    <property type="match status" value="1"/>
</dbReference>